<feature type="transmembrane region" description="Helical" evidence="9">
    <location>
        <begin position="548"/>
        <end position="566"/>
    </location>
</feature>
<dbReference type="Pfam" id="PF02355">
    <property type="entry name" value="SecD_SecF_C"/>
    <property type="match status" value="2"/>
</dbReference>
<comment type="function">
    <text evidence="9">Part of the Sec protein translocase complex. Interacts with the SecYEG preprotein conducting channel. SecDF uses the proton motive force (PMF) to complete protein translocation after the ATP-dependent function of SecA.</text>
</comment>
<dbReference type="NCBIfam" id="NF009583">
    <property type="entry name" value="PRK13024.1-3"/>
    <property type="match status" value="1"/>
</dbReference>
<accession>A0A1U9MCA6</accession>
<evidence type="ECO:0000256" key="3">
    <source>
        <dbReference type="ARBA" id="ARBA00022475"/>
    </source>
</evidence>
<keyword evidence="5 9" id="KW-0653">Protein transport</keyword>
<evidence type="ECO:0000259" key="13">
    <source>
        <dbReference type="Pfam" id="PF22599"/>
    </source>
</evidence>
<dbReference type="Pfam" id="PF21760">
    <property type="entry name" value="SecD_1st"/>
    <property type="match status" value="1"/>
</dbReference>
<dbReference type="GO" id="GO:0005886">
    <property type="term" value="C:plasma membrane"/>
    <property type="evidence" value="ECO:0007669"/>
    <property type="project" value="UniProtKB-SubCell"/>
</dbReference>
<evidence type="ECO:0000259" key="12">
    <source>
        <dbReference type="Pfam" id="PF21760"/>
    </source>
</evidence>
<feature type="transmembrane region" description="Helical" evidence="9">
    <location>
        <begin position="692"/>
        <end position="715"/>
    </location>
</feature>
<keyword evidence="4 9" id="KW-0812">Transmembrane</keyword>
<feature type="transmembrane region" description="Helical" evidence="9">
    <location>
        <begin position="395"/>
        <end position="413"/>
    </location>
</feature>
<keyword evidence="15" id="KW-1185">Reference proteome</keyword>
<dbReference type="NCBIfam" id="TIGR00916">
    <property type="entry name" value="2A0604s01"/>
    <property type="match status" value="2"/>
</dbReference>
<dbReference type="InterPro" id="IPR054384">
    <property type="entry name" value="SecDF_P1_head"/>
</dbReference>
<evidence type="ECO:0000256" key="4">
    <source>
        <dbReference type="ARBA" id="ARBA00022692"/>
    </source>
</evidence>
<comment type="similarity">
    <text evidence="10">Belongs to the SecD/SecF family. SecF subfamily.</text>
</comment>
<evidence type="ECO:0000256" key="1">
    <source>
        <dbReference type="ARBA" id="ARBA00004651"/>
    </source>
</evidence>
<dbReference type="InterPro" id="IPR005665">
    <property type="entry name" value="SecF_bac"/>
</dbReference>
<feature type="transmembrane region" description="Helical" evidence="9">
    <location>
        <begin position="721"/>
        <end position="741"/>
    </location>
</feature>
<sequence>MRTPRWLTTLYFVVLLLGVLVALPNLLTEKQLEYLPSFMRDTKVVLGLDLRGGSSLVLEVDAKSLKRDQLRTALDNVRGKLREKQIQSTSVRMIGDSIVAVIPDAGQRQTALTALQELATPISAGAFRASSSDIDVSEQNDAIRVTLTEAGIKYRVNNAVDQSLEIIRRRVDQVGVAEPSIQKVGLDRIEVQLPGLQDPKQLRDLLGTTAKMTFHLVPTNVDMENPPAGVSILPGYTDENQRFPIYDQVSLDGSVLTDASAGFDPQIPGKSLISFKLNTIGAKAFAEITRENIGKPFAIVLDNKVLTAPVIQGVIPGGSGQITGNFTPKEASTLAALLRAGALPAPLTVIEERTVGPDLGADAIKMGLYTGIAGFFLVALFIFLLYGLWGIIADIALALHTVLTFAALSLIGATLTLPGIAGIILGIGIAVDANILINERIREESEKGMGSMAALDRGFKHAFSTIIDANVTAAIATVLLLWFGTGQIRGFAVTMLLGIIISLFTDVTIVRIIMSWVVREWKITKLHIHSFFKFIPQHTNFHFMNARFIGIGVSIFLSIASIVLFFKPGLNFGIDFMGGSQMAITTKAPADLATLRSTLGQLGLGEIALQNVSNQNTVLIRVQQQDGGEAQQTAAIEKLKTAVKTIYPDVTFDQIEVVGPKVSGELATAGFTAVVLAAIAMMFYIWWRFEWFFAVGAIVTIVLDTTKMVGFFALFQLDFNLTAIAALLTIVGYSVNDKVVVYDRMRENMRLYKKMALRQLVDMSINQVLIRCIFTSTTTVLAMLPMAIWGGSAVHNFAVPMVVGVIIATSSSIFIAAPILLFLGNWWHHHHEGRDLIEDKPHPNSVNAK</sequence>
<evidence type="ECO:0000313" key="14">
    <source>
        <dbReference type="EMBL" id="AQT42934.1"/>
    </source>
</evidence>
<dbReference type="FunFam" id="1.20.1640.10:FF:000004">
    <property type="entry name" value="Protein translocase subunit SecD"/>
    <property type="match status" value="1"/>
</dbReference>
<comment type="similarity">
    <text evidence="9">Belongs to the SecD/SecF family. SecD subfamily.</text>
</comment>
<evidence type="ECO:0000256" key="8">
    <source>
        <dbReference type="ARBA" id="ARBA00023136"/>
    </source>
</evidence>
<comment type="subunit">
    <text evidence="9">Forms a complex with SecF. Part of the essential Sec protein translocation apparatus which comprises SecA, SecYEG and auxiliary proteins SecDF-YajC and YidC.</text>
</comment>
<dbReference type="NCBIfam" id="TIGR00966">
    <property type="entry name" value="transloc_SecF"/>
    <property type="match status" value="1"/>
</dbReference>
<organism evidence="14 15">
    <name type="scientific">Bartonella apihabitans</name>
    <dbReference type="NCBI Taxonomy" id="2750929"/>
    <lineage>
        <taxon>Bacteria</taxon>
        <taxon>Pseudomonadati</taxon>
        <taxon>Pseudomonadota</taxon>
        <taxon>Alphaproteobacteria</taxon>
        <taxon>Hyphomicrobiales</taxon>
        <taxon>Bartonellaceae</taxon>
        <taxon>Bartonella</taxon>
    </lineage>
</organism>
<dbReference type="Gene3D" id="1.20.1640.10">
    <property type="entry name" value="Multidrug efflux transporter AcrB transmembrane domain"/>
    <property type="match status" value="2"/>
</dbReference>
<dbReference type="Gene3D" id="3.30.1360.200">
    <property type="match status" value="1"/>
</dbReference>
<dbReference type="GO" id="GO:0015450">
    <property type="term" value="F:protein-transporting ATPase activity"/>
    <property type="evidence" value="ECO:0007669"/>
    <property type="project" value="InterPro"/>
</dbReference>
<feature type="transmembrane region" description="Helical" evidence="9">
    <location>
        <begin position="458"/>
        <end position="483"/>
    </location>
</feature>
<keyword evidence="8 9" id="KW-0472">Membrane</keyword>
<feature type="transmembrane region" description="Helical" evidence="9">
    <location>
        <begin position="366"/>
        <end position="388"/>
    </location>
</feature>
<gene>
    <name evidence="10" type="primary">secF</name>
    <name evidence="9" type="synonym">secD</name>
    <name evidence="14" type="ORF">BBC0178_014720</name>
</gene>
<comment type="subunit">
    <text evidence="10">Forms a complex with SecD. Part of the essential Sec protein translocation apparatus which comprises SecA, SecYEG and auxiliary proteins SecDF-YajC and YidC.</text>
</comment>
<evidence type="ECO:0000256" key="5">
    <source>
        <dbReference type="ARBA" id="ARBA00022927"/>
    </source>
</evidence>
<dbReference type="InterPro" id="IPR055344">
    <property type="entry name" value="SecD_SecF_C_bact"/>
</dbReference>
<dbReference type="Proteomes" id="UP000189660">
    <property type="component" value="Chromosome"/>
</dbReference>
<evidence type="ECO:0000256" key="10">
    <source>
        <dbReference type="HAMAP-Rule" id="MF_01464"/>
    </source>
</evidence>
<dbReference type="AlphaFoldDB" id="A0A1U9MCA6"/>
<dbReference type="GO" id="GO:0043952">
    <property type="term" value="P:protein transport by the Sec complex"/>
    <property type="evidence" value="ECO:0007669"/>
    <property type="project" value="UniProtKB-UniRule"/>
</dbReference>
<dbReference type="HAMAP" id="MF_01464_B">
    <property type="entry name" value="SecF_B"/>
    <property type="match status" value="1"/>
</dbReference>
<dbReference type="GO" id="GO:0065002">
    <property type="term" value="P:intracellular protein transmembrane transport"/>
    <property type="evidence" value="ECO:0007669"/>
    <property type="project" value="UniProtKB-UniRule"/>
</dbReference>
<dbReference type="Gene3D" id="3.30.70.3400">
    <property type="match status" value="2"/>
</dbReference>
<feature type="domain" description="Protein export membrane protein SecD/SecF C-terminal" evidence="11">
    <location>
        <begin position="639"/>
        <end position="825"/>
    </location>
</feature>
<dbReference type="PRINTS" id="PR01755">
    <property type="entry name" value="SECFTRNLCASE"/>
</dbReference>
<keyword evidence="6 9" id="KW-1133">Transmembrane helix</keyword>
<dbReference type="OrthoDB" id="9805019at2"/>
<evidence type="ECO:0000256" key="9">
    <source>
        <dbReference type="HAMAP-Rule" id="MF_01463"/>
    </source>
</evidence>
<dbReference type="InterPro" id="IPR022813">
    <property type="entry name" value="SecD/SecF_arch_bac"/>
</dbReference>
<dbReference type="GO" id="GO:0006605">
    <property type="term" value="P:protein targeting"/>
    <property type="evidence" value="ECO:0007669"/>
    <property type="project" value="UniProtKB-UniRule"/>
</dbReference>
<comment type="subcellular location">
    <subcellularLocation>
        <location evidence="1 9">Cell membrane</location>
        <topology evidence="1 9">Multi-pass membrane protein</topology>
    </subcellularLocation>
</comment>
<proteinExistence type="inferred from homology"/>
<protein>
    <recommendedName>
        <fullName evidence="9 10">Multifunctional fusion protein</fullName>
    </recommendedName>
    <domain>
        <recommendedName>
            <fullName evidence="9">Protein translocase subunit SecD</fullName>
        </recommendedName>
    </domain>
    <domain>
        <recommendedName>
            <fullName evidence="10">Protein-export membrane protein SecF</fullName>
        </recommendedName>
    </domain>
</protein>
<dbReference type="SUPFAM" id="SSF82866">
    <property type="entry name" value="Multidrug efflux transporter AcrB transmembrane domain"/>
    <property type="match status" value="2"/>
</dbReference>
<dbReference type="PANTHER" id="PTHR30081:SF1">
    <property type="entry name" value="PROTEIN TRANSLOCASE SUBUNIT SECD"/>
    <property type="match status" value="1"/>
</dbReference>
<dbReference type="InterPro" id="IPR048631">
    <property type="entry name" value="SecD_1st"/>
</dbReference>
<feature type="transmembrane region" description="Helical" evidence="9">
    <location>
        <begin position="801"/>
        <end position="824"/>
    </location>
</feature>
<dbReference type="InterPro" id="IPR005791">
    <property type="entry name" value="SecD"/>
</dbReference>
<dbReference type="InterPro" id="IPR048634">
    <property type="entry name" value="SecD_SecF_C"/>
</dbReference>
<evidence type="ECO:0000256" key="6">
    <source>
        <dbReference type="ARBA" id="ARBA00022989"/>
    </source>
</evidence>
<dbReference type="HAMAP" id="MF_01463_B">
    <property type="entry name" value="SecD_B"/>
    <property type="match status" value="1"/>
</dbReference>
<feature type="transmembrane region" description="Helical" evidence="9">
    <location>
        <begin position="666"/>
        <end position="685"/>
    </location>
</feature>
<feature type="transmembrane region" description="Helical" evidence="9">
    <location>
        <begin position="419"/>
        <end position="437"/>
    </location>
</feature>
<feature type="transmembrane region" description="Helical" evidence="9">
    <location>
        <begin position="768"/>
        <end position="789"/>
    </location>
</feature>
<name>A0A1U9MCA6_9HYPH</name>
<feature type="transmembrane region" description="Helical" evidence="9">
    <location>
        <begin position="495"/>
        <end position="518"/>
    </location>
</feature>
<keyword evidence="3 9" id="KW-1003">Cell membrane</keyword>
<dbReference type="Pfam" id="PF22599">
    <property type="entry name" value="SecDF_P1_head"/>
    <property type="match status" value="1"/>
</dbReference>
<dbReference type="InterPro" id="IPR022645">
    <property type="entry name" value="SecD/SecF_bac"/>
</dbReference>
<dbReference type="Pfam" id="PF07549">
    <property type="entry name" value="Sec_GG"/>
    <property type="match status" value="2"/>
</dbReference>
<keyword evidence="7 9" id="KW-0811">Translocation</keyword>
<evidence type="ECO:0000313" key="15">
    <source>
        <dbReference type="Proteomes" id="UP000189660"/>
    </source>
</evidence>
<evidence type="ECO:0000259" key="11">
    <source>
        <dbReference type="Pfam" id="PF02355"/>
    </source>
</evidence>
<dbReference type="RefSeq" id="WP_078040404.1">
    <property type="nucleotide sequence ID" value="NZ_CP015820.1"/>
</dbReference>
<reference evidence="14 15" key="1">
    <citation type="submission" date="2016-11" db="EMBL/GenBank/DDBJ databases">
        <title>Comparative genomics of Bartonella apis.</title>
        <authorList>
            <person name="Engel P."/>
        </authorList>
    </citation>
    <scope>NUCLEOTIDE SEQUENCE [LARGE SCALE GENOMIC DNA]</scope>
    <source>
        <strain evidence="14 15">BBC0178</strain>
    </source>
</reference>
<evidence type="ECO:0000256" key="7">
    <source>
        <dbReference type="ARBA" id="ARBA00023010"/>
    </source>
</evidence>
<dbReference type="PANTHER" id="PTHR30081">
    <property type="entry name" value="PROTEIN-EXPORT MEMBRANE PROTEIN SEC"/>
    <property type="match status" value="1"/>
</dbReference>
<keyword evidence="2 9" id="KW-0813">Transport</keyword>
<dbReference type="KEGG" id="bapa:BBC0178_014720"/>
<dbReference type="InterPro" id="IPR022646">
    <property type="entry name" value="SecD/SecF_CS"/>
</dbReference>
<comment type="caution">
    <text evidence="9">Lacks conserved residue(s) required for the propagation of feature annotation.</text>
</comment>
<evidence type="ECO:0000256" key="2">
    <source>
        <dbReference type="ARBA" id="ARBA00022448"/>
    </source>
</evidence>
<feature type="domain" description="SecDF P1 head subdomain" evidence="13">
    <location>
        <begin position="238"/>
        <end position="345"/>
    </location>
</feature>
<feature type="domain" description="Protein export membrane protein SecD/SecF C-terminal" evidence="11">
    <location>
        <begin position="348"/>
        <end position="517"/>
    </location>
</feature>
<feature type="domain" description="Protein translocase subunit SecDF P1" evidence="12">
    <location>
        <begin position="160"/>
        <end position="217"/>
    </location>
</feature>
<dbReference type="NCBIfam" id="TIGR01129">
    <property type="entry name" value="secD"/>
    <property type="match status" value="1"/>
</dbReference>
<dbReference type="EMBL" id="CP015820">
    <property type="protein sequence ID" value="AQT42934.1"/>
    <property type="molecule type" value="Genomic_DNA"/>
</dbReference>